<dbReference type="Proteomes" id="UP001305779">
    <property type="component" value="Unassembled WGS sequence"/>
</dbReference>
<evidence type="ECO:0000313" key="2">
    <source>
        <dbReference type="EMBL" id="KAK4499176.1"/>
    </source>
</evidence>
<reference evidence="2 3" key="1">
    <citation type="journal article" date="2023" name="G3 (Bethesda)">
        <title>A chromosome-level genome assembly of Zasmidium syzygii isolated from banana leaves.</title>
        <authorList>
            <person name="van Westerhoven A.C."/>
            <person name="Mehrabi R."/>
            <person name="Talebi R."/>
            <person name="Steentjes M.B.F."/>
            <person name="Corcolon B."/>
            <person name="Chong P.A."/>
            <person name="Kema G.H.J."/>
            <person name="Seidl M.F."/>
        </authorList>
    </citation>
    <scope>NUCLEOTIDE SEQUENCE [LARGE SCALE GENOMIC DNA]</scope>
    <source>
        <strain evidence="2 3">P124</strain>
    </source>
</reference>
<organism evidence="2 3">
    <name type="scientific">Zasmidium cellare</name>
    <name type="common">Wine cellar mold</name>
    <name type="synonym">Racodium cellare</name>
    <dbReference type="NCBI Taxonomy" id="395010"/>
    <lineage>
        <taxon>Eukaryota</taxon>
        <taxon>Fungi</taxon>
        <taxon>Dikarya</taxon>
        <taxon>Ascomycota</taxon>
        <taxon>Pezizomycotina</taxon>
        <taxon>Dothideomycetes</taxon>
        <taxon>Dothideomycetidae</taxon>
        <taxon>Mycosphaerellales</taxon>
        <taxon>Mycosphaerellaceae</taxon>
        <taxon>Zasmidium</taxon>
    </lineage>
</organism>
<accession>A0ABR0ED34</accession>
<dbReference type="PANTHER" id="PTHR22946">
    <property type="entry name" value="DIENELACTONE HYDROLASE DOMAIN-CONTAINING PROTEIN-RELATED"/>
    <property type="match status" value="1"/>
</dbReference>
<name>A0ABR0ED34_ZASCE</name>
<evidence type="ECO:0000313" key="3">
    <source>
        <dbReference type="Proteomes" id="UP001305779"/>
    </source>
</evidence>
<dbReference type="EMBL" id="JAXOVC010000007">
    <property type="protein sequence ID" value="KAK4499176.1"/>
    <property type="molecule type" value="Genomic_DNA"/>
</dbReference>
<comment type="caution">
    <text evidence="2">The sequence shown here is derived from an EMBL/GenBank/DDBJ whole genome shotgun (WGS) entry which is preliminary data.</text>
</comment>
<dbReference type="InterPro" id="IPR050261">
    <property type="entry name" value="FrsA_esterase"/>
</dbReference>
<dbReference type="Gene3D" id="1.20.1440.110">
    <property type="entry name" value="acylaminoacyl peptidase"/>
    <property type="match status" value="1"/>
</dbReference>
<dbReference type="InterPro" id="IPR029058">
    <property type="entry name" value="AB_hydrolase_fold"/>
</dbReference>
<dbReference type="InterPro" id="IPR001375">
    <property type="entry name" value="Peptidase_S9_cat"/>
</dbReference>
<feature type="domain" description="Peptidase S9 prolyl oligopeptidase catalytic" evidence="1">
    <location>
        <begin position="178"/>
        <end position="268"/>
    </location>
</feature>
<proteinExistence type="predicted"/>
<evidence type="ECO:0000259" key="1">
    <source>
        <dbReference type="Pfam" id="PF00326"/>
    </source>
</evidence>
<sequence>MLMLHSDSNFHYEAIRSISLARYAGADISEQLAILENIKPGDFEDWYREWHNLALRVLSTIDESKLESYSPVTLRDVYFRASHYFFVADFFLHGNQSDPRSDQAFNLWDKYYRKANDCLPIPGVYIDVPTKNGYDLPCIFYRAPQASSSNPRPTLLLGGGFDSNKEELMHVCGFAGLDRGYNVVLYEGPGQPSFLHNGKRIGWRHDWEAVVNPLMDYIEAESKDKLGYIDTKKIGLFGYSLGGYLAARAAAFEPRLAAVILIDGVWSFEETIVKGFPDTTEAFQNNDAKAFGASWEKTNEKSVTNQRWIHDHCNFSFCVSDGAGLFDELRKMNIANGVAEKIKMSALVGSAAHDIFFIGQPEKVAQAIGSNATLVPFDDTQAAGAHCQSGASTYLNQRVMEWFGEVVHDEEKTKRS</sequence>
<dbReference type="PANTHER" id="PTHR22946:SF12">
    <property type="entry name" value="CONIDIAL PIGMENT BIOSYNTHESIS PROTEIN AYG1 (AFU_ORTHOLOGUE AFUA_2G17550)"/>
    <property type="match status" value="1"/>
</dbReference>
<protein>
    <recommendedName>
        <fullName evidence="1">Peptidase S9 prolyl oligopeptidase catalytic domain-containing protein</fullName>
    </recommendedName>
</protein>
<dbReference type="SUPFAM" id="SSF53474">
    <property type="entry name" value="alpha/beta-Hydrolases"/>
    <property type="match status" value="1"/>
</dbReference>
<dbReference type="Gene3D" id="3.40.50.1820">
    <property type="entry name" value="alpha/beta hydrolase"/>
    <property type="match status" value="1"/>
</dbReference>
<dbReference type="Pfam" id="PF00326">
    <property type="entry name" value="Peptidase_S9"/>
    <property type="match status" value="1"/>
</dbReference>
<gene>
    <name evidence="2" type="ORF">PRZ48_009689</name>
</gene>
<keyword evidence="3" id="KW-1185">Reference proteome</keyword>